<feature type="compositionally biased region" description="Basic residues" evidence="1">
    <location>
        <begin position="10"/>
        <end position="24"/>
    </location>
</feature>
<feature type="compositionally biased region" description="Acidic residues" evidence="1">
    <location>
        <begin position="52"/>
        <end position="72"/>
    </location>
</feature>
<protein>
    <recommendedName>
        <fullName evidence="2">Casein kinase substrate phosphoprotein PP28 domain-containing protein</fullName>
    </recommendedName>
</protein>
<dbReference type="InterPro" id="IPR019380">
    <property type="entry name" value="Casein_kinase_sb_PP28"/>
</dbReference>
<evidence type="ECO:0000313" key="3">
    <source>
        <dbReference type="EMBL" id="KAF2501632.1"/>
    </source>
</evidence>
<feature type="compositionally biased region" description="Basic and acidic residues" evidence="1">
    <location>
        <begin position="73"/>
        <end position="85"/>
    </location>
</feature>
<keyword evidence="4" id="KW-1185">Reference proteome</keyword>
<sequence>MSSSAGGRGRGGKFSKPKRGGGKHFSRDLQPLNADGEVIGMWGDAKPKTLDEESEDDDEDEESSEEESSDDESNPKEALNRDQRKAATKARKAAAIAKQNAKSAAPGDMPSSSEEEDEEEDGDMPANPNHSAKARTQAATLATPADAEAVSKDKAKTPIGQLSRREREALQAQQAKERYQKLHAEGKTDEARADLERLSLVRERRAAEAARKKAEAEEKAEQDKSKAEQLDREKRMREAALGKKGGKGGKKKP</sequence>
<feature type="compositionally biased region" description="Acidic residues" evidence="1">
    <location>
        <begin position="113"/>
        <end position="123"/>
    </location>
</feature>
<evidence type="ECO:0000256" key="1">
    <source>
        <dbReference type="SAM" id="MobiDB-lite"/>
    </source>
</evidence>
<feature type="compositionally biased region" description="Basic and acidic residues" evidence="1">
    <location>
        <begin position="163"/>
        <end position="241"/>
    </location>
</feature>
<feature type="compositionally biased region" description="Basic residues" evidence="1">
    <location>
        <begin position="244"/>
        <end position="253"/>
    </location>
</feature>
<accession>A0A6A6RB45</accession>
<dbReference type="Proteomes" id="UP000799750">
    <property type="component" value="Unassembled WGS sequence"/>
</dbReference>
<dbReference type="PANTHER" id="PTHR22055">
    <property type="entry name" value="28 KDA HEAT- AND ACID-STABLE PHOSPHOPROTEIN PDGF-ASSOCIATED PROTEIN"/>
    <property type="match status" value="1"/>
</dbReference>
<dbReference type="InterPro" id="IPR039876">
    <property type="entry name" value="HAP28"/>
</dbReference>
<dbReference type="AlphaFoldDB" id="A0A6A6RB45"/>
<reference evidence="3" key="1">
    <citation type="journal article" date="2020" name="Stud. Mycol.">
        <title>101 Dothideomycetes genomes: a test case for predicting lifestyles and emergence of pathogens.</title>
        <authorList>
            <person name="Haridas S."/>
            <person name="Albert R."/>
            <person name="Binder M."/>
            <person name="Bloem J."/>
            <person name="Labutti K."/>
            <person name="Salamov A."/>
            <person name="Andreopoulos B."/>
            <person name="Baker S."/>
            <person name="Barry K."/>
            <person name="Bills G."/>
            <person name="Bluhm B."/>
            <person name="Cannon C."/>
            <person name="Castanera R."/>
            <person name="Culley D."/>
            <person name="Daum C."/>
            <person name="Ezra D."/>
            <person name="Gonzalez J."/>
            <person name="Henrissat B."/>
            <person name="Kuo A."/>
            <person name="Liang C."/>
            <person name="Lipzen A."/>
            <person name="Lutzoni F."/>
            <person name="Magnuson J."/>
            <person name="Mondo S."/>
            <person name="Nolan M."/>
            <person name="Ohm R."/>
            <person name="Pangilinan J."/>
            <person name="Park H.-J."/>
            <person name="Ramirez L."/>
            <person name="Alfaro M."/>
            <person name="Sun H."/>
            <person name="Tritt A."/>
            <person name="Yoshinaga Y."/>
            <person name="Zwiers L.-H."/>
            <person name="Turgeon B."/>
            <person name="Goodwin S."/>
            <person name="Spatafora J."/>
            <person name="Crous P."/>
            <person name="Grigoriev I."/>
        </authorList>
    </citation>
    <scope>NUCLEOTIDE SEQUENCE</scope>
    <source>
        <strain evidence="3">CBS 269.34</strain>
    </source>
</reference>
<organism evidence="3 4">
    <name type="scientific">Lophium mytilinum</name>
    <dbReference type="NCBI Taxonomy" id="390894"/>
    <lineage>
        <taxon>Eukaryota</taxon>
        <taxon>Fungi</taxon>
        <taxon>Dikarya</taxon>
        <taxon>Ascomycota</taxon>
        <taxon>Pezizomycotina</taxon>
        <taxon>Dothideomycetes</taxon>
        <taxon>Pleosporomycetidae</taxon>
        <taxon>Mytilinidiales</taxon>
        <taxon>Mytilinidiaceae</taxon>
        <taxon>Lophium</taxon>
    </lineage>
</organism>
<feature type="domain" description="Casein kinase substrate phosphoprotein PP28" evidence="2">
    <location>
        <begin position="127"/>
        <end position="218"/>
    </location>
</feature>
<evidence type="ECO:0000313" key="4">
    <source>
        <dbReference type="Proteomes" id="UP000799750"/>
    </source>
</evidence>
<feature type="compositionally biased region" description="Low complexity" evidence="1">
    <location>
        <begin position="93"/>
        <end position="112"/>
    </location>
</feature>
<feature type="region of interest" description="Disordered" evidence="1">
    <location>
        <begin position="1"/>
        <end position="253"/>
    </location>
</feature>
<evidence type="ECO:0000259" key="2">
    <source>
        <dbReference type="Pfam" id="PF10252"/>
    </source>
</evidence>
<proteinExistence type="predicted"/>
<gene>
    <name evidence="3" type="ORF">BU16DRAFT_522566</name>
</gene>
<dbReference type="Pfam" id="PF10252">
    <property type="entry name" value="PP28"/>
    <property type="match status" value="1"/>
</dbReference>
<dbReference type="OrthoDB" id="21120at2759"/>
<name>A0A6A6RB45_9PEZI</name>
<dbReference type="EMBL" id="MU004182">
    <property type="protein sequence ID" value="KAF2501632.1"/>
    <property type="molecule type" value="Genomic_DNA"/>
</dbReference>
<feature type="compositionally biased region" description="Low complexity" evidence="1">
    <location>
        <begin position="136"/>
        <end position="148"/>
    </location>
</feature>